<evidence type="ECO:0000313" key="3">
    <source>
        <dbReference type="EMBL" id="KAG2486483.1"/>
    </source>
</evidence>
<keyword evidence="2" id="KW-0732">Signal</keyword>
<dbReference type="OrthoDB" id="10417159at2759"/>
<proteinExistence type="predicted"/>
<feature type="chain" id="PRO_5032376842" evidence="2">
    <location>
        <begin position="27"/>
        <end position="320"/>
    </location>
</feature>
<name>A0A835XLX2_9CHLO</name>
<evidence type="ECO:0000256" key="1">
    <source>
        <dbReference type="SAM" id="MobiDB-lite"/>
    </source>
</evidence>
<feature type="region of interest" description="Disordered" evidence="1">
    <location>
        <begin position="288"/>
        <end position="320"/>
    </location>
</feature>
<organism evidence="3 4">
    <name type="scientific">Edaphochlamys debaryana</name>
    <dbReference type="NCBI Taxonomy" id="47281"/>
    <lineage>
        <taxon>Eukaryota</taxon>
        <taxon>Viridiplantae</taxon>
        <taxon>Chlorophyta</taxon>
        <taxon>core chlorophytes</taxon>
        <taxon>Chlorophyceae</taxon>
        <taxon>CS clade</taxon>
        <taxon>Chlamydomonadales</taxon>
        <taxon>Chlamydomonadales incertae sedis</taxon>
        <taxon>Edaphochlamys</taxon>
    </lineage>
</organism>
<keyword evidence="4" id="KW-1185">Reference proteome</keyword>
<evidence type="ECO:0000256" key="2">
    <source>
        <dbReference type="SAM" id="SignalP"/>
    </source>
</evidence>
<gene>
    <name evidence="3" type="ORF">HYH03_014787</name>
</gene>
<sequence length="320" mass="34209">MAPQLRPRGALAVCLIALLASQHVLAAAGTEGKVKPKSKAKSDSAEDDGIKVEFQSNIPFDSPFVKGIFIFISSITGGPIIKAIVNAGLDNVKARRVERGDKKGAARVETLRGWTHFMGFFRGLPQLFMDLFKNAGVALDIAQDWGNMLNQLLQKELKKSKTGAINGTLAELVVTNRKHVMAWAHRSVEKASKAFKGGAVSRLLSDLHNEVTADPGFFADFTEGLSAEAAPVRVMNDGPPAGVPPSKAVGKLPGVPQQLAALLQDVLEVFRDALLPGTKPLKIPVPEEPVRIPVPDEPVRIPVPEEAEEGAAGGEDRTEL</sequence>
<reference evidence="3" key="1">
    <citation type="journal article" date="2020" name="bioRxiv">
        <title>Comparative genomics of Chlamydomonas.</title>
        <authorList>
            <person name="Craig R.J."/>
            <person name="Hasan A.R."/>
            <person name="Ness R.W."/>
            <person name="Keightley P.D."/>
        </authorList>
    </citation>
    <scope>NUCLEOTIDE SEQUENCE</scope>
    <source>
        <strain evidence="3">CCAP 11/70</strain>
    </source>
</reference>
<dbReference type="EMBL" id="JAEHOE010000111">
    <property type="protein sequence ID" value="KAG2486483.1"/>
    <property type="molecule type" value="Genomic_DNA"/>
</dbReference>
<feature type="signal peptide" evidence="2">
    <location>
        <begin position="1"/>
        <end position="26"/>
    </location>
</feature>
<protein>
    <submittedName>
        <fullName evidence="3">Uncharacterized protein</fullName>
    </submittedName>
</protein>
<comment type="caution">
    <text evidence="3">The sequence shown here is derived from an EMBL/GenBank/DDBJ whole genome shotgun (WGS) entry which is preliminary data.</text>
</comment>
<accession>A0A835XLX2</accession>
<dbReference type="Proteomes" id="UP000612055">
    <property type="component" value="Unassembled WGS sequence"/>
</dbReference>
<dbReference type="AlphaFoldDB" id="A0A835XLX2"/>
<evidence type="ECO:0000313" key="4">
    <source>
        <dbReference type="Proteomes" id="UP000612055"/>
    </source>
</evidence>